<dbReference type="InterPro" id="IPR007352">
    <property type="entry name" value="DUF420"/>
</dbReference>
<dbReference type="Proteomes" id="UP000325292">
    <property type="component" value="Chromosome"/>
</dbReference>
<gene>
    <name evidence="2" type="ORF">BXT84_13315</name>
</gene>
<dbReference type="EMBL" id="CP019454">
    <property type="protein sequence ID" value="AUW94805.1"/>
    <property type="molecule type" value="Genomic_DNA"/>
</dbReference>
<keyword evidence="3" id="KW-1185">Reference proteome</keyword>
<reference evidence="2 3" key="1">
    <citation type="journal article" date="2019" name="Sci. Rep.">
        <title>Sulfobacillus thermotolerans: new insights into resistance and metabolic capacities of acidophilic chemolithotrophs.</title>
        <authorList>
            <person name="Panyushkina A.E."/>
            <person name="Babenko V.V."/>
            <person name="Nikitina A.S."/>
            <person name="Selezneva O.V."/>
            <person name="Tsaplina I.A."/>
            <person name="Letarova M.A."/>
            <person name="Kostryukova E.S."/>
            <person name="Letarov A.V."/>
        </authorList>
    </citation>
    <scope>NUCLEOTIDE SEQUENCE [LARGE SCALE GENOMIC DNA]</scope>
    <source>
        <strain evidence="2 3">Kr1</strain>
    </source>
</reference>
<proteinExistence type="predicted"/>
<sequence length="155" mass="17185">MGLAGLWGLFNEIVMIASATLVAIGWYFIRHKQVEVHRKFMLSGATLGAVFFVSYLLSTFLVGDTFYGGPAKYNASYQIFLLIHILLATAAAVMGVITLRYALSERFNKHRKIAPWTATFWFIAAITGLAVFLLLFVIFPPGPTTKSLIQIIIGH</sequence>
<feature type="transmembrane region" description="Helical" evidence="1">
    <location>
        <begin position="120"/>
        <end position="139"/>
    </location>
</feature>
<protein>
    <recommendedName>
        <fullName evidence="4">DUF420 domain-containing protein</fullName>
    </recommendedName>
</protein>
<evidence type="ECO:0000313" key="2">
    <source>
        <dbReference type="EMBL" id="AUW94805.1"/>
    </source>
</evidence>
<name>A0ABM6RUD5_9FIRM</name>
<evidence type="ECO:0000256" key="1">
    <source>
        <dbReference type="SAM" id="Phobius"/>
    </source>
</evidence>
<feature type="transmembrane region" description="Helical" evidence="1">
    <location>
        <begin position="75"/>
        <end position="99"/>
    </location>
</feature>
<keyword evidence="1" id="KW-0812">Transmembrane</keyword>
<dbReference type="Pfam" id="PF04238">
    <property type="entry name" value="DUF420"/>
    <property type="match status" value="1"/>
</dbReference>
<feature type="transmembrane region" description="Helical" evidence="1">
    <location>
        <begin position="6"/>
        <end position="28"/>
    </location>
</feature>
<accession>A0ABM6RUD5</accession>
<evidence type="ECO:0008006" key="4">
    <source>
        <dbReference type="Google" id="ProtNLM"/>
    </source>
</evidence>
<keyword evidence="1" id="KW-1133">Transmembrane helix</keyword>
<keyword evidence="1" id="KW-0472">Membrane</keyword>
<dbReference type="PANTHER" id="PTHR37692:SF1">
    <property type="entry name" value="DUF420 DOMAIN-CONTAINING PROTEIN"/>
    <property type="match status" value="1"/>
</dbReference>
<organism evidence="2 3">
    <name type="scientific">Sulfobacillus thermotolerans</name>
    <dbReference type="NCBI Taxonomy" id="338644"/>
    <lineage>
        <taxon>Bacteria</taxon>
        <taxon>Bacillati</taxon>
        <taxon>Bacillota</taxon>
        <taxon>Clostridia</taxon>
        <taxon>Eubacteriales</taxon>
        <taxon>Clostridiales Family XVII. Incertae Sedis</taxon>
        <taxon>Sulfobacillus</taxon>
    </lineage>
</organism>
<dbReference type="PANTHER" id="PTHR37692">
    <property type="entry name" value="HYPOTHETICAL MEMBRANE SPANNING PROTEIN"/>
    <property type="match status" value="1"/>
</dbReference>
<feature type="transmembrane region" description="Helical" evidence="1">
    <location>
        <begin position="40"/>
        <end position="63"/>
    </location>
</feature>
<evidence type="ECO:0000313" key="3">
    <source>
        <dbReference type="Proteomes" id="UP000325292"/>
    </source>
</evidence>